<dbReference type="EMBL" id="NSKB01000015">
    <property type="protein sequence ID" value="PAU74090.1"/>
    <property type="molecule type" value="Genomic_DNA"/>
</dbReference>
<evidence type="ECO:0000313" key="1">
    <source>
        <dbReference type="EMBL" id="PAU74090.1"/>
    </source>
</evidence>
<dbReference type="Proteomes" id="UP000217771">
    <property type="component" value="Unassembled WGS sequence"/>
</dbReference>
<organism evidence="1 2">
    <name type="scientific">Halomonas salipaludis</name>
    <dbReference type="NCBI Taxonomy" id="2032625"/>
    <lineage>
        <taxon>Bacteria</taxon>
        <taxon>Pseudomonadati</taxon>
        <taxon>Pseudomonadota</taxon>
        <taxon>Gammaproteobacteria</taxon>
        <taxon>Oceanospirillales</taxon>
        <taxon>Halomonadaceae</taxon>
        <taxon>Halomonas</taxon>
    </lineage>
</organism>
<name>A0A2A2ENI6_9GAMM</name>
<dbReference type="AlphaFoldDB" id="A0A2A2ENI6"/>
<accession>A0A2A2ENI6</accession>
<keyword evidence="2" id="KW-1185">Reference proteome</keyword>
<reference evidence="1 2" key="1">
    <citation type="submission" date="2017-08" db="EMBL/GenBank/DDBJ databases">
        <title>Halomonas alkalisoli sp. nov., isolated from saline alkaline soil.</title>
        <authorList>
            <person name="Wang D."/>
            <person name="Zhang G."/>
        </authorList>
    </citation>
    <scope>NUCLEOTIDE SEQUENCE [LARGE SCALE GENOMIC DNA]</scope>
    <source>
        <strain evidence="1 2">WRN001</strain>
    </source>
</reference>
<protein>
    <submittedName>
        <fullName evidence="1">Uncharacterized protein</fullName>
    </submittedName>
</protein>
<evidence type="ECO:0000313" key="2">
    <source>
        <dbReference type="Proteomes" id="UP000217771"/>
    </source>
</evidence>
<sequence length="61" mass="7274">MITPIDSQVQMMTKKRTFSPEFRLEAAQLQMMTKKRTFSPEFRLEAAQLMRRQLLWPLGDN</sequence>
<comment type="caution">
    <text evidence="1">The sequence shown here is derived from an EMBL/GenBank/DDBJ whole genome shotgun (WGS) entry which is preliminary data.</text>
</comment>
<gene>
    <name evidence="1" type="ORF">CK498_24220</name>
</gene>
<proteinExistence type="predicted"/>